<dbReference type="AlphaFoldDB" id="A0A397IT96"/>
<proteinExistence type="predicted"/>
<gene>
    <name evidence="2" type="ORF">Glove_177g45</name>
</gene>
<sequence length="99" mass="11231">MKNNNTANAVPTGGRVEVSEVVKVIEIVEVVEVVVVGITGTNSEQLHKVREYMKDIKWYKKIEITKFIEKSPIIETLSLSSSENENEDNEKKNFIPIIQ</sequence>
<dbReference type="EMBL" id="PQFF01000167">
    <property type="protein sequence ID" value="RHZ77518.1"/>
    <property type="molecule type" value="Genomic_DNA"/>
</dbReference>
<dbReference type="Proteomes" id="UP000266861">
    <property type="component" value="Unassembled WGS sequence"/>
</dbReference>
<accession>A0A397IT96</accession>
<reference evidence="2 3" key="1">
    <citation type="submission" date="2018-08" db="EMBL/GenBank/DDBJ databases">
        <title>Genome and evolution of the arbuscular mycorrhizal fungus Diversispora epigaea (formerly Glomus versiforme) and its bacterial endosymbionts.</title>
        <authorList>
            <person name="Sun X."/>
            <person name="Fei Z."/>
            <person name="Harrison M."/>
        </authorList>
    </citation>
    <scope>NUCLEOTIDE SEQUENCE [LARGE SCALE GENOMIC DNA]</scope>
    <source>
        <strain evidence="2 3">IT104</strain>
    </source>
</reference>
<keyword evidence="3" id="KW-1185">Reference proteome</keyword>
<name>A0A397IT96_9GLOM</name>
<evidence type="ECO:0000256" key="1">
    <source>
        <dbReference type="SAM" id="MobiDB-lite"/>
    </source>
</evidence>
<protein>
    <submittedName>
        <fullName evidence="2">Uncharacterized protein</fullName>
    </submittedName>
</protein>
<feature type="region of interest" description="Disordered" evidence="1">
    <location>
        <begin position="79"/>
        <end position="99"/>
    </location>
</feature>
<evidence type="ECO:0000313" key="3">
    <source>
        <dbReference type="Proteomes" id="UP000266861"/>
    </source>
</evidence>
<organism evidence="2 3">
    <name type="scientific">Diversispora epigaea</name>
    <dbReference type="NCBI Taxonomy" id="1348612"/>
    <lineage>
        <taxon>Eukaryota</taxon>
        <taxon>Fungi</taxon>
        <taxon>Fungi incertae sedis</taxon>
        <taxon>Mucoromycota</taxon>
        <taxon>Glomeromycotina</taxon>
        <taxon>Glomeromycetes</taxon>
        <taxon>Diversisporales</taxon>
        <taxon>Diversisporaceae</taxon>
        <taxon>Diversispora</taxon>
    </lineage>
</organism>
<comment type="caution">
    <text evidence="2">The sequence shown here is derived from an EMBL/GenBank/DDBJ whole genome shotgun (WGS) entry which is preliminary data.</text>
</comment>
<evidence type="ECO:0000313" key="2">
    <source>
        <dbReference type="EMBL" id="RHZ77518.1"/>
    </source>
</evidence>